<evidence type="ECO:0000313" key="11">
    <source>
        <dbReference type="Proteomes" id="UP000185678"/>
    </source>
</evidence>
<dbReference type="PANTHER" id="PTHR42682">
    <property type="entry name" value="HYDROGENASE-4 COMPONENT F"/>
    <property type="match status" value="1"/>
</dbReference>
<keyword evidence="11" id="KW-1185">Reference proteome</keyword>
<feature type="transmembrane region" description="Helical" evidence="8">
    <location>
        <begin position="245"/>
        <end position="263"/>
    </location>
</feature>
<feature type="transmembrane region" description="Helical" evidence="8">
    <location>
        <begin position="377"/>
        <end position="399"/>
    </location>
</feature>
<evidence type="ECO:0000256" key="4">
    <source>
        <dbReference type="ARBA" id="ARBA00022989"/>
    </source>
</evidence>
<evidence type="ECO:0000256" key="6">
    <source>
        <dbReference type="ARBA" id="ARBA00023136"/>
    </source>
</evidence>
<feature type="transmembrane region" description="Helical" evidence="8">
    <location>
        <begin position="332"/>
        <end position="357"/>
    </location>
</feature>
<feature type="transmembrane region" description="Helical" evidence="8">
    <location>
        <begin position="270"/>
        <end position="289"/>
    </location>
</feature>
<dbReference type="Proteomes" id="UP000185678">
    <property type="component" value="Unassembled WGS sequence"/>
</dbReference>
<feature type="transmembrane region" description="Helical" evidence="8">
    <location>
        <begin position="457"/>
        <end position="475"/>
    </location>
</feature>
<evidence type="ECO:0000256" key="3">
    <source>
        <dbReference type="ARBA" id="ARBA00022692"/>
    </source>
</evidence>
<feature type="transmembrane region" description="Helical" evidence="8">
    <location>
        <begin position="543"/>
        <end position="565"/>
    </location>
</feature>
<keyword evidence="4 8" id="KW-1133">Transmembrane helix</keyword>
<feature type="transmembrane region" description="Helical" evidence="8">
    <location>
        <begin position="99"/>
        <end position="117"/>
    </location>
</feature>
<feature type="transmembrane region" description="Helical" evidence="8">
    <location>
        <begin position="37"/>
        <end position="60"/>
    </location>
</feature>
<keyword evidence="5" id="KW-0560">Oxidoreductase</keyword>
<feature type="transmembrane region" description="Helical" evidence="8">
    <location>
        <begin position="123"/>
        <end position="140"/>
    </location>
</feature>
<dbReference type="PANTHER" id="PTHR42682:SF4">
    <property type="entry name" value="NADH-UBIQUINONE_PLASTOQUINONE"/>
    <property type="match status" value="1"/>
</dbReference>
<dbReference type="InterPro" id="IPR001750">
    <property type="entry name" value="ND/Mrp_TM"/>
</dbReference>
<feature type="transmembrane region" description="Helical" evidence="8">
    <location>
        <begin position="221"/>
        <end position="239"/>
    </location>
</feature>
<comment type="subcellular location">
    <subcellularLocation>
        <location evidence="1">Cell membrane</location>
        <topology evidence="1">Multi-pass membrane protein</topology>
    </subcellularLocation>
    <subcellularLocation>
        <location evidence="7">Membrane</location>
        <topology evidence="7">Multi-pass membrane protein</topology>
    </subcellularLocation>
</comment>
<accession>A0A1N7NGL9</accession>
<dbReference type="InterPro" id="IPR052175">
    <property type="entry name" value="ComplexI-like_HydComp"/>
</dbReference>
<dbReference type="GO" id="GO:0016491">
    <property type="term" value="F:oxidoreductase activity"/>
    <property type="evidence" value="ECO:0007669"/>
    <property type="project" value="UniProtKB-KW"/>
</dbReference>
<keyword evidence="3 7" id="KW-0812">Transmembrane</keyword>
<dbReference type="EMBL" id="FTOA01000005">
    <property type="protein sequence ID" value="SIS97442.1"/>
    <property type="molecule type" value="Genomic_DNA"/>
</dbReference>
<evidence type="ECO:0000256" key="7">
    <source>
        <dbReference type="RuleBase" id="RU000320"/>
    </source>
</evidence>
<keyword evidence="2" id="KW-1003">Cell membrane</keyword>
<dbReference type="STRING" id="80876.SAMN05421779_105107"/>
<dbReference type="AlphaFoldDB" id="A0A1N7NGL9"/>
<proteinExistence type="predicted"/>
<evidence type="ECO:0000256" key="2">
    <source>
        <dbReference type="ARBA" id="ARBA00022475"/>
    </source>
</evidence>
<dbReference type="GO" id="GO:0005886">
    <property type="term" value="C:plasma membrane"/>
    <property type="evidence" value="ECO:0007669"/>
    <property type="project" value="UniProtKB-SubCell"/>
</dbReference>
<feature type="transmembrane region" description="Helical" evidence="8">
    <location>
        <begin position="420"/>
        <end position="437"/>
    </location>
</feature>
<organism evidence="10 11">
    <name type="scientific">Insolitispirillum peregrinum</name>
    <dbReference type="NCBI Taxonomy" id="80876"/>
    <lineage>
        <taxon>Bacteria</taxon>
        <taxon>Pseudomonadati</taxon>
        <taxon>Pseudomonadota</taxon>
        <taxon>Alphaproteobacteria</taxon>
        <taxon>Rhodospirillales</taxon>
        <taxon>Novispirillaceae</taxon>
        <taxon>Insolitispirillum</taxon>
    </lineage>
</organism>
<evidence type="ECO:0000259" key="9">
    <source>
        <dbReference type="Pfam" id="PF00361"/>
    </source>
</evidence>
<feature type="domain" description="NADH:quinone oxidoreductase/Mrp antiporter transmembrane" evidence="9">
    <location>
        <begin position="116"/>
        <end position="380"/>
    </location>
</feature>
<evidence type="ECO:0000256" key="8">
    <source>
        <dbReference type="SAM" id="Phobius"/>
    </source>
</evidence>
<keyword evidence="6 8" id="KW-0472">Membrane</keyword>
<evidence type="ECO:0000256" key="5">
    <source>
        <dbReference type="ARBA" id="ARBA00023002"/>
    </source>
</evidence>
<reference evidence="10 11" key="1">
    <citation type="submission" date="2017-01" db="EMBL/GenBank/DDBJ databases">
        <authorList>
            <person name="Mah S.A."/>
            <person name="Swanson W.J."/>
            <person name="Moy G.W."/>
            <person name="Vacquier V.D."/>
        </authorList>
    </citation>
    <scope>NUCLEOTIDE SEQUENCE [LARGE SCALE GENOMIC DNA]</scope>
    <source>
        <strain evidence="10 11">DSM 11589</strain>
    </source>
</reference>
<feature type="transmembrane region" description="Helical" evidence="8">
    <location>
        <begin position="12"/>
        <end position="30"/>
    </location>
</feature>
<feature type="transmembrane region" description="Helical" evidence="8">
    <location>
        <begin position="72"/>
        <end position="92"/>
    </location>
</feature>
<dbReference type="NCBIfam" id="NF009310">
    <property type="entry name" value="PRK12668.1"/>
    <property type="match status" value="1"/>
</dbReference>
<gene>
    <name evidence="10" type="ORF">SAMN05421779_105107</name>
</gene>
<dbReference type="Pfam" id="PF00361">
    <property type="entry name" value="Proton_antipo_M"/>
    <property type="match status" value="1"/>
</dbReference>
<evidence type="ECO:0000313" key="10">
    <source>
        <dbReference type="EMBL" id="SIS97442.1"/>
    </source>
</evidence>
<protein>
    <submittedName>
        <fullName evidence="10">Multisubunit sodium/proton antiporter, MrpD subunit</fullName>
    </submittedName>
</protein>
<dbReference type="RefSeq" id="WP_076401045.1">
    <property type="nucleotide sequence ID" value="NZ_FTOA01000005.1"/>
</dbReference>
<sequence length="568" mass="61221">MIEALPPLPFPPGLILIAGGLLLPLIPAALRSGWLLLVPLLGLLAVWTIPDGVVVSTHWLGYALEPVQGDSLSRLFGSIFSIMAFAGALFSLKQTRTMELAAALAYAGGAVGVAFAGDLLTLFAFWEVMAIASATVLWANRTTGSQRAGMRYLMVHLLGGVVLMAGIAAHVVQTGSIDVVSLRLDTAATWLMVIGVLINAGAPPLSAWLPDAYPEASWSGTVFLSAFTTKTAVYVLLRCFPGNEILIWVGLYMVFYGILYALLENDMRRILAYSIINQVGFMVVGAGIGTPLAINGAAAHAFAHIIYKGLLLMSAGAVMYRTGKTKCTDLGGLFQSMPLTTLCGIIGALAISAFPWTSGFTTKSMVTAAAGHEHLTLVWYALEAASAGVFLHAGIKFPWFVFFQKDSGLRPKDPPRSMQAAMLLLAAFCIGLGVYPQPLYAMLPFAVEYVPYDLPHVVKQLQLLLFAGLAFFVLLPMMKRTLTITLDVDWFYRTGLSWLVGRVNRYGGCLWSLAEQGLRTVWNHLVGSLERTHGPAGTLARTWAVSSAMLWVIGLLGFYLILYYVNGS</sequence>
<feature type="transmembrane region" description="Helical" evidence="8">
    <location>
        <begin position="187"/>
        <end position="209"/>
    </location>
</feature>
<feature type="transmembrane region" description="Helical" evidence="8">
    <location>
        <begin position="301"/>
        <end position="320"/>
    </location>
</feature>
<feature type="transmembrane region" description="Helical" evidence="8">
    <location>
        <begin position="152"/>
        <end position="172"/>
    </location>
</feature>
<name>A0A1N7NGL9_9PROT</name>
<dbReference type="OrthoDB" id="9811798at2"/>
<evidence type="ECO:0000256" key="1">
    <source>
        <dbReference type="ARBA" id="ARBA00004651"/>
    </source>
</evidence>